<feature type="domain" description="F-box protein AT5G49610-like beta-propeller" evidence="1">
    <location>
        <begin position="93"/>
        <end position="284"/>
    </location>
</feature>
<name>A0A811ND81_9POAL</name>
<dbReference type="OrthoDB" id="688395at2759"/>
<keyword evidence="3" id="KW-1185">Reference proteome</keyword>
<evidence type="ECO:0000313" key="3">
    <source>
        <dbReference type="Proteomes" id="UP000604825"/>
    </source>
</evidence>
<organism evidence="2 3">
    <name type="scientific">Miscanthus lutarioriparius</name>
    <dbReference type="NCBI Taxonomy" id="422564"/>
    <lineage>
        <taxon>Eukaryota</taxon>
        <taxon>Viridiplantae</taxon>
        <taxon>Streptophyta</taxon>
        <taxon>Embryophyta</taxon>
        <taxon>Tracheophyta</taxon>
        <taxon>Spermatophyta</taxon>
        <taxon>Magnoliopsida</taxon>
        <taxon>Liliopsida</taxon>
        <taxon>Poales</taxon>
        <taxon>Poaceae</taxon>
        <taxon>PACMAD clade</taxon>
        <taxon>Panicoideae</taxon>
        <taxon>Andropogonodae</taxon>
        <taxon>Andropogoneae</taxon>
        <taxon>Saccharinae</taxon>
        <taxon>Miscanthus</taxon>
    </lineage>
</organism>
<proteinExistence type="predicted"/>
<reference evidence="2" key="1">
    <citation type="submission" date="2020-10" db="EMBL/GenBank/DDBJ databases">
        <authorList>
            <person name="Han B."/>
            <person name="Lu T."/>
            <person name="Zhao Q."/>
            <person name="Huang X."/>
            <person name="Zhao Y."/>
        </authorList>
    </citation>
    <scope>NUCLEOTIDE SEQUENCE</scope>
</reference>
<dbReference type="Pfam" id="PF23635">
    <property type="entry name" value="Beta-prop_AT5G49610-like"/>
    <property type="match status" value="1"/>
</dbReference>
<evidence type="ECO:0000313" key="2">
    <source>
        <dbReference type="EMBL" id="CAD6221655.1"/>
    </source>
</evidence>
<sequence>MLCNLFDKRFCRFIPTTAFCFLPSTDFPRLPVVDARHGRVLGQRGSMLVVWDPITDKMRELPFPQKSDTWTAAVLCSAAAGACNHLDCHNGPFRVVFVCVNIGSALVYTYSSNAAAWSEPVGPQQNYHVDPFMGSALVGNALYFGNLVRSTALKYDLELCQLSLICLPSLWRRSQLQESLLTTMEDGGLGLVRRDDSKLYMWSRKDTHEVHATWERSVIELKTVFPVDIDVTKLILIGSGVDIIFMRTGNEVYTIDLRTYKVKKVYEGIILTILPYMSFYTAVFRVATTGLYSKRKCVTMQTLIGQQDFREMKDSGTYVQDSILRPGVGI</sequence>
<evidence type="ECO:0000259" key="1">
    <source>
        <dbReference type="Pfam" id="PF23635"/>
    </source>
</evidence>
<protein>
    <recommendedName>
        <fullName evidence="1">F-box protein AT5G49610-like beta-propeller domain-containing protein</fullName>
    </recommendedName>
</protein>
<dbReference type="EMBL" id="CAJGYO010000003">
    <property type="protein sequence ID" value="CAD6221655.1"/>
    <property type="molecule type" value="Genomic_DNA"/>
</dbReference>
<dbReference type="AlphaFoldDB" id="A0A811ND81"/>
<dbReference type="Proteomes" id="UP000604825">
    <property type="component" value="Unassembled WGS sequence"/>
</dbReference>
<dbReference type="InterPro" id="IPR056594">
    <property type="entry name" value="AT5G49610-like_b-prop"/>
</dbReference>
<dbReference type="PANTHER" id="PTHR32133:SF297">
    <property type="entry name" value="F-BOX DOMAIN-CONTAINING PROTEIN"/>
    <property type="match status" value="1"/>
</dbReference>
<gene>
    <name evidence="2" type="ORF">NCGR_LOCUS14892</name>
</gene>
<dbReference type="PANTHER" id="PTHR32133">
    <property type="entry name" value="OS07G0120400 PROTEIN"/>
    <property type="match status" value="1"/>
</dbReference>
<comment type="caution">
    <text evidence="2">The sequence shown here is derived from an EMBL/GenBank/DDBJ whole genome shotgun (WGS) entry which is preliminary data.</text>
</comment>
<accession>A0A811ND81</accession>